<keyword evidence="5" id="KW-1185">Reference proteome</keyword>
<evidence type="ECO:0000259" key="3">
    <source>
        <dbReference type="PROSITE" id="PS50227"/>
    </source>
</evidence>
<reference evidence="4" key="1">
    <citation type="submission" date="2021-02" db="EMBL/GenBank/DDBJ databases">
        <authorList>
            <person name="Bekaert M."/>
        </authorList>
    </citation>
    <scope>NUCLEOTIDE SEQUENCE</scope>
    <source>
        <strain evidence="4">IoA-00</strain>
    </source>
</reference>
<dbReference type="Pfam" id="PF02793">
    <property type="entry name" value="HRM"/>
    <property type="match status" value="1"/>
</dbReference>
<dbReference type="SUPFAM" id="SSF111418">
    <property type="entry name" value="Hormone receptor domain"/>
    <property type="match status" value="1"/>
</dbReference>
<dbReference type="GO" id="GO:0005886">
    <property type="term" value="C:plasma membrane"/>
    <property type="evidence" value="ECO:0007669"/>
    <property type="project" value="TreeGrafter"/>
</dbReference>
<dbReference type="InterPro" id="IPR017983">
    <property type="entry name" value="GPCR_2_secretin-like_CS"/>
</dbReference>
<dbReference type="AlphaFoldDB" id="A0A7R8CH23"/>
<dbReference type="PANTHER" id="PTHR45620:SF15">
    <property type="entry name" value="DIURETIC HORMONE 44 RECEPTOR 1-RELATED"/>
    <property type="match status" value="1"/>
</dbReference>
<dbReference type="InterPro" id="IPR001879">
    <property type="entry name" value="GPCR_2_extracellular_dom"/>
</dbReference>
<dbReference type="GO" id="GO:0008528">
    <property type="term" value="F:G protein-coupled peptide receptor activity"/>
    <property type="evidence" value="ECO:0007669"/>
    <property type="project" value="TreeGrafter"/>
</dbReference>
<dbReference type="EMBL" id="HG994591">
    <property type="protein sequence ID" value="CAF2820440.1"/>
    <property type="molecule type" value="Genomic_DNA"/>
</dbReference>
<gene>
    <name evidence="4" type="ORF">LSAA_3523</name>
</gene>
<dbReference type="SMART" id="SM00008">
    <property type="entry name" value="HormR"/>
    <property type="match status" value="1"/>
</dbReference>
<dbReference type="OrthoDB" id="6022368at2759"/>
<dbReference type="PROSITE" id="PS00649">
    <property type="entry name" value="G_PROTEIN_RECEP_F2_1"/>
    <property type="match status" value="1"/>
</dbReference>
<dbReference type="InterPro" id="IPR003051">
    <property type="entry name" value="GPCR_2_CRF_rcpt"/>
</dbReference>
<sequence>MGCRVDTYSIGSSVVESCTKGDCLTQSLVIGTTRLLLQTVECLFDLGCTPLFDKISCWPGGQPNTLIIIPCFDEFRGIKYDITKNATRFCYANKTWASKADYNECIPLNGSHKEYLDPEYSDYTHSIYFIGYSISLLTLLISFIVFYLF</sequence>
<dbReference type="GO" id="GO:0017046">
    <property type="term" value="F:peptide hormone binding"/>
    <property type="evidence" value="ECO:0007669"/>
    <property type="project" value="TreeGrafter"/>
</dbReference>
<dbReference type="PROSITE" id="PS50227">
    <property type="entry name" value="G_PROTEIN_RECEP_F2_3"/>
    <property type="match status" value="1"/>
</dbReference>
<dbReference type="Proteomes" id="UP000675881">
    <property type="component" value="Chromosome 12"/>
</dbReference>
<feature type="domain" description="G-protein coupled receptors family 2 profile 1" evidence="3">
    <location>
        <begin position="45"/>
        <end position="105"/>
    </location>
</feature>
<name>A0A7R8CH23_LEPSM</name>
<evidence type="ECO:0000313" key="5">
    <source>
        <dbReference type="Proteomes" id="UP000675881"/>
    </source>
</evidence>
<keyword evidence="2" id="KW-1015">Disulfide bond</keyword>
<dbReference type="PRINTS" id="PR01279">
    <property type="entry name" value="CRFRECEPTOR"/>
</dbReference>
<evidence type="ECO:0000313" key="4">
    <source>
        <dbReference type="EMBL" id="CAF2820440.1"/>
    </source>
</evidence>
<dbReference type="PANTHER" id="PTHR45620">
    <property type="entry name" value="PDF RECEPTOR-LIKE PROTEIN-RELATED"/>
    <property type="match status" value="1"/>
</dbReference>
<organism evidence="4 5">
    <name type="scientific">Lepeophtheirus salmonis</name>
    <name type="common">Salmon louse</name>
    <name type="synonym">Caligus salmonis</name>
    <dbReference type="NCBI Taxonomy" id="72036"/>
    <lineage>
        <taxon>Eukaryota</taxon>
        <taxon>Metazoa</taxon>
        <taxon>Ecdysozoa</taxon>
        <taxon>Arthropoda</taxon>
        <taxon>Crustacea</taxon>
        <taxon>Multicrustacea</taxon>
        <taxon>Hexanauplia</taxon>
        <taxon>Copepoda</taxon>
        <taxon>Siphonostomatoida</taxon>
        <taxon>Caligidae</taxon>
        <taxon>Lepeophtheirus</taxon>
    </lineage>
</organism>
<dbReference type="InterPro" id="IPR036445">
    <property type="entry name" value="GPCR_2_extracell_dom_sf"/>
</dbReference>
<dbReference type="InterPro" id="IPR050332">
    <property type="entry name" value="GPCR_2"/>
</dbReference>
<protein>
    <submittedName>
        <fullName evidence="4">(salmon louse) hypothetical protein</fullName>
    </submittedName>
</protein>
<keyword evidence="1" id="KW-0732">Signal</keyword>
<dbReference type="GO" id="GO:0007188">
    <property type="term" value="P:adenylate cyclase-modulating G protein-coupled receptor signaling pathway"/>
    <property type="evidence" value="ECO:0007669"/>
    <property type="project" value="TreeGrafter"/>
</dbReference>
<proteinExistence type="predicted"/>
<accession>A0A7R8CH23</accession>
<evidence type="ECO:0000256" key="2">
    <source>
        <dbReference type="ARBA" id="ARBA00023157"/>
    </source>
</evidence>
<evidence type="ECO:0000256" key="1">
    <source>
        <dbReference type="ARBA" id="ARBA00022729"/>
    </source>
</evidence>
<dbReference type="Gene3D" id="4.10.1240.10">
    <property type="entry name" value="GPCR, family 2, extracellular hormone receptor domain"/>
    <property type="match status" value="1"/>
</dbReference>